<reference evidence="1 2" key="1">
    <citation type="submission" date="2018-06" db="EMBL/GenBank/DDBJ databases">
        <title>Freshwater and sediment microbial communities from various areas in North America, analyzing microbe dynamics in response to fracking.</title>
        <authorList>
            <person name="Lamendella R."/>
        </authorList>
    </citation>
    <scope>NUCLEOTIDE SEQUENCE [LARGE SCALE GENOMIC DNA]</scope>
    <source>
        <strain evidence="1 2">14_TX</strain>
    </source>
</reference>
<dbReference type="Proteomes" id="UP000252731">
    <property type="component" value="Unassembled WGS sequence"/>
</dbReference>
<dbReference type="GO" id="GO:0047355">
    <property type="term" value="F:CDP-glycerol glycerophosphotransferase activity"/>
    <property type="evidence" value="ECO:0007669"/>
    <property type="project" value="InterPro"/>
</dbReference>
<dbReference type="InterPro" id="IPR043148">
    <property type="entry name" value="TagF_C"/>
</dbReference>
<dbReference type="InterPro" id="IPR007554">
    <property type="entry name" value="Glycerophosphate_synth"/>
</dbReference>
<keyword evidence="1" id="KW-0808">Transferase</keyword>
<accession>A0A366JTX2</accession>
<dbReference type="GO" id="GO:0016020">
    <property type="term" value="C:membrane"/>
    <property type="evidence" value="ECO:0007669"/>
    <property type="project" value="InterPro"/>
</dbReference>
<sequence length="786" mass="94116">MYKIYNSIIEVIDINQTDIHLFIKNNGLSFKWKLDELEPNKSLHLFDYEIRDQLIMEYTSDKGYFYIFSYESKIYLLMEEDPTQFNEIKWEFNIENFHKDIYVKQYGLAKFEILNNQHQQVAIVDSFLNSDPVDYNVELNLEVNSEERFILLSKASYGIYHLVVSYDRITESVNIYKVLFDSITTHPNITVNIENKNEILIYNKKTKQAVPINFQKLNIYKPKMVFEKESLKDFPNENILAIYVINKARYFIYLKSFGIFIARSNPLKVTQHRAKLRIFGTRSHFYIYGRFTHHAFNSFQKYDYLYLRNSDHKVTKFYRPFASIKFFKRYGYFKIPYSSLEIDDRIHNNFFVGNSERIIHNLHFRRPDKKVKTYIFRRNKDKLNVVRTNLRGNITLTVLPFSQEYTLKDRIKIKAAKWISKWVKDRKRNLNLFFEKKSNKADESAFRVYEKVMDEKGIESHNYFILNEESEHYPYMKSKYGKNIIDKYSFRHYLSIFNADYFISSEISNHVLSDRLYIDELRKKIMSVPLVFLQHGIMFAKPVDNPMAYGFHKDKTAYNVYKSVISSHLEAGEFRKMNYEDDDLILTGLATFDYAKMDKTADKIAFMPTYRYWEEGLIYNNEIEETSYYKTILKIIKEFEKEGLADRLLIVPHNKFSEFIYRNMPEYKHMISDNPSEALKQAKIFITDYSSAIYDAQYRGAYPIFYWEEKDYLIRQYKAIPPVNEENAPGPVVYSVGGLLNQVKKAIENNYEVEEEYRYKYSLINHFNDNKNTDRIIDFLKSDKII</sequence>
<dbReference type="Pfam" id="PF04464">
    <property type="entry name" value="Glyphos_transf"/>
    <property type="match status" value="1"/>
</dbReference>
<evidence type="ECO:0000313" key="2">
    <source>
        <dbReference type="Proteomes" id="UP000252731"/>
    </source>
</evidence>
<comment type="caution">
    <text evidence="1">The sequence shown here is derived from an EMBL/GenBank/DDBJ whole genome shotgun (WGS) entry which is preliminary data.</text>
</comment>
<proteinExistence type="predicted"/>
<dbReference type="AlphaFoldDB" id="A0A366JTX2"/>
<gene>
    <name evidence="1" type="ORF">DFO70_108330</name>
</gene>
<dbReference type="Gene3D" id="3.40.50.12580">
    <property type="match status" value="1"/>
</dbReference>
<organism evidence="1 2">
    <name type="scientific">Cytobacillus firmus</name>
    <name type="common">Bacillus firmus</name>
    <dbReference type="NCBI Taxonomy" id="1399"/>
    <lineage>
        <taxon>Bacteria</taxon>
        <taxon>Bacillati</taxon>
        <taxon>Bacillota</taxon>
        <taxon>Bacilli</taxon>
        <taxon>Bacillales</taxon>
        <taxon>Bacillaceae</taxon>
        <taxon>Cytobacillus</taxon>
    </lineage>
</organism>
<keyword evidence="2" id="KW-1185">Reference proteome</keyword>
<dbReference type="RefSeq" id="WP_113883845.1">
    <property type="nucleotide sequence ID" value="NZ_QNSF01000008.1"/>
</dbReference>
<protein>
    <submittedName>
        <fullName evidence="1">CDP-glycerol:poly(Glycerophosphate) glycerophosphotransferase</fullName>
    </submittedName>
</protein>
<name>A0A366JTX2_CYTFI</name>
<dbReference type="EMBL" id="QNSF01000008">
    <property type="protein sequence ID" value="RBP91538.1"/>
    <property type="molecule type" value="Genomic_DNA"/>
</dbReference>
<dbReference type="OrthoDB" id="2033017at2"/>
<evidence type="ECO:0000313" key="1">
    <source>
        <dbReference type="EMBL" id="RBP91538.1"/>
    </source>
</evidence>